<dbReference type="RefSeq" id="WP_216006962.1">
    <property type="nucleotide sequence ID" value="NZ_JAHKPV010000001.1"/>
</dbReference>
<dbReference type="NCBIfam" id="NF038228">
    <property type="entry name" value="IcmH_DotU_IVB"/>
    <property type="match status" value="1"/>
</dbReference>
<evidence type="ECO:0000256" key="3">
    <source>
        <dbReference type="SAM" id="Phobius"/>
    </source>
</evidence>
<gene>
    <name evidence="5" type="primary">tssL</name>
    <name evidence="5" type="ORF">KO508_03730</name>
</gene>
<evidence type="ECO:0000259" key="4">
    <source>
        <dbReference type="PROSITE" id="PS51123"/>
    </source>
</evidence>
<dbReference type="InterPro" id="IPR017733">
    <property type="entry name" value="OmpA-like_dom_proteobacteria"/>
</dbReference>
<dbReference type="CDD" id="cd07185">
    <property type="entry name" value="OmpA_C-like"/>
    <property type="match status" value="1"/>
</dbReference>
<feature type="domain" description="OmpA-like" evidence="4">
    <location>
        <begin position="311"/>
        <end position="431"/>
    </location>
</feature>
<sequence>MNDSTVLKPRPGARQAPGPAPHAAPRPADETVIATPAKSASGFSRFKLPQTRLGPVCDHASKLLSLAVRLPTAELVDDVAELRRRCVELVREYQTSLQADGLTAETVETASYCVCALIDEIVLNSSWGENGHWAAHSLLSEFHSQTWSGAYFFDLVAAARRTANTDVLMLQYLCLSLGFKGKYRVESRGQEELDTLRDCLYHEICSARGSLGTPFEKAWEQKVLTGPGVTLGVPVWVGAAVAAMILLVFYMAFSQRLDSIAEPVLANMATLAVPEVRVPTGQVGPGQGDYLRRVLQTEIDRELVTLNDSDGGKITLSIGNESLFESGAAVLREDVLPLMNKIARALESTEGTVMVTGHTDNQPIATSQYPSNWHLSLARATAVSDELAGSANLQGRLWPEGRGDTEPRFDNATSEDRARNRRVEISLVPEALND</sequence>
<dbReference type="Proteomes" id="UP000753376">
    <property type="component" value="Unassembled WGS sequence"/>
</dbReference>
<protein>
    <submittedName>
        <fullName evidence="5">Type VI secretion system protein TssL, long form</fullName>
    </submittedName>
</protein>
<dbReference type="Pfam" id="PF00691">
    <property type="entry name" value="OmpA"/>
    <property type="match status" value="1"/>
</dbReference>
<dbReference type="InterPro" id="IPR006665">
    <property type="entry name" value="OmpA-like"/>
</dbReference>
<dbReference type="PROSITE" id="PS51123">
    <property type="entry name" value="OMPA_2"/>
    <property type="match status" value="1"/>
</dbReference>
<dbReference type="NCBIfam" id="TIGR03349">
    <property type="entry name" value="IV_VI_DotU"/>
    <property type="match status" value="1"/>
</dbReference>
<keyword evidence="3" id="KW-1133">Transmembrane helix</keyword>
<comment type="caution">
    <text evidence="5">The sequence shown here is derived from an EMBL/GenBank/DDBJ whole genome shotgun (WGS) entry which is preliminary data.</text>
</comment>
<dbReference type="PANTHER" id="PTHR38033:SF1">
    <property type="entry name" value="DOTU FAMILY TYPE IV_VI SECRETION SYSTEM PROTEIN"/>
    <property type="match status" value="1"/>
</dbReference>
<evidence type="ECO:0000313" key="5">
    <source>
        <dbReference type="EMBL" id="MBU2873110.1"/>
    </source>
</evidence>
<dbReference type="NCBIfam" id="TIGR03350">
    <property type="entry name" value="type_VI_ompA"/>
    <property type="match status" value="1"/>
</dbReference>
<feature type="compositionally biased region" description="Basic and acidic residues" evidence="2">
    <location>
        <begin position="399"/>
        <end position="417"/>
    </location>
</feature>
<keyword evidence="3" id="KW-0812">Transmembrane</keyword>
<evidence type="ECO:0000256" key="1">
    <source>
        <dbReference type="PROSITE-ProRule" id="PRU00473"/>
    </source>
</evidence>
<feature type="region of interest" description="Disordered" evidence="2">
    <location>
        <begin position="1"/>
        <end position="28"/>
    </location>
</feature>
<organism evidence="5 6">
    <name type="scientific">Marinobacter salexigens</name>
    <dbReference type="NCBI Taxonomy" id="1925763"/>
    <lineage>
        <taxon>Bacteria</taxon>
        <taxon>Pseudomonadati</taxon>
        <taxon>Pseudomonadota</taxon>
        <taxon>Gammaproteobacteria</taxon>
        <taxon>Pseudomonadales</taxon>
        <taxon>Marinobacteraceae</taxon>
        <taxon>Marinobacter</taxon>
    </lineage>
</organism>
<keyword evidence="6" id="KW-1185">Reference proteome</keyword>
<dbReference type="PANTHER" id="PTHR38033">
    <property type="entry name" value="MEMBRANE PROTEIN-RELATED"/>
    <property type="match status" value="1"/>
</dbReference>
<feature type="region of interest" description="Disordered" evidence="2">
    <location>
        <begin position="397"/>
        <end position="417"/>
    </location>
</feature>
<name>A0ABS6A6E8_9GAMM</name>
<evidence type="ECO:0000313" key="6">
    <source>
        <dbReference type="Proteomes" id="UP000753376"/>
    </source>
</evidence>
<dbReference type="InterPro" id="IPR017732">
    <property type="entry name" value="T4/T6SS_DotU"/>
</dbReference>
<proteinExistence type="predicted"/>
<dbReference type="EMBL" id="JAHKPV010000001">
    <property type="protein sequence ID" value="MBU2873110.1"/>
    <property type="molecule type" value="Genomic_DNA"/>
</dbReference>
<accession>A0ABS6A6E8</accession>
<feature type="transmembrane region" description="Helical" evidence="3">
    <location>
        <begin position="231"/>
        <end position="253"/>
    </location>
</feature>
<dbReference type="Pfam" id="PF09850">
    <property type="entry name" value="DotU"/>
    <property type="match status" value="1"/>
</dbReference>
<keyword evidence="1 3" id="KW-0472">Membrane</keyword>
<reference evidence="5 6" key="1">
    <citation type="submission" date="2021-05" db="EMBL/GenBank/DDBJ databases">
        <title>Draft genomes of bacteria isolated from model marine particles.</title>
        <authorList>
            <person name="Datta M.S."/>
            <person name="Schwartzman J.A."/>
            <person name="Enke T.N."/>
            <person name="Saavedra J."/>
            <person name="Cermak N."/>
            <person name="Cordero O.X."/>
        </authorList>
    </citation>
    <scope>NUCLEOTIDE SEQUENCE [LARGE SCALE GENOMIC DNA]</scope>
    <source>
        <strain evidence="5 6">D2M19</strain>
    </source>
</reference>
<evidence type="ECO:0000256" key="2">
    <source>
        <dbReference type="SAM" id="MobiDB-lite"/>
    </source>
</evidence>